<feature type="compositionally biased region" description="Low complexity" evidence="2">
    <location>
        <begin position="132"/>
        <end position="142"/>
    </location>
</feature>
<feature type="coiled-coil region" evidence="1">
    <location>
        <begin position="42"/>
        <end position="93"/>
    </location>
</feature>
<accession>A0ABS4EXN3</accession>
<evidence type="ECO:0000256" key="1">
    <source>
        <dbReference type="SAM" id="Coils"/>
    </source>
</evidence>
<sequence>MKRNKKNNRFISYLKGLKKKEKLLLFISILIFTFIIIQEGIVRPLTKEEDNLQNEIATLKSKKIDAITLNAQKDNLEQKLQDITFEYNEIVKAFPKTEGQASIINDLITISKKNNLNIIGAKFKSGTTILGQKNNENNNQDENNNKTDKKNSILVHSGTVTVRGDFISLVQFIKKIENMKREITVTNVELKKAIDGNNNSSVLEGVITFNYYNLNYKENEKYDFNKGKFGKQDYFK</sequence>
<evidence type="ECO:0000256" key="2">
    <source>
        <dbReference type="SAM" id="MobiDB-lite"/>
    </source>
</evidence>
<proteinExistence type="predicted"/>
<gene>
    <name evidence="4" type="ORF">J2Z53_000333</name>
</gene>
<keyword evidence="3" id="KW-0812">Transmembrane</keyword>
<keyword evidence="3" id="KW-0472">Membrane</keyword>
<keyword evidence="1" id="KW-0175">Coiled coil</keyword>
<dbReference type="RefSeq" id="WP_209795485.1">
    <property type="nucleotide sequence ID" value="NZ_JAGGJZ010000001.1"/>
</dbReference>
<comment type="caution">
    <text evidence="4">The sequence shown here is derived from an EMBL/GenBank/DDBJ whole genome shotgun (WGS) entry which is preliminary data.</text>
</comment>
<evidence type="ECO:0000256" key="3">
    <source>
        <dbReference type="SAM" id="Phobius"/>
    </source>
</evidence>
<dbReference type="Gene3D" id="3.30.70.60">
    <property type="match status" value="1"/>
</dbReference>
<feature type="region of interest" description="Disordered" evidence="2">
    <location>
        <begin position="130"/>
        <end position="150"/>
    </location>
</feature>
<evidence type="ECO:0000313" key="4">
    <source>
        <dbReference type="EMBL" id="MBP1888754.1"/>
    </source>
</evidence>
<feature type="transmembrane region" description="Helical" evidence="3">
    <location>
        <begin position="23"/>
        <end position="42"/>
    </location>
</feature>
<dbReference type="InterPro" id="IPR014717">
    <property type="entry name" value="Transl_elong_EF1B/ribsomal_bS6"/>
</dbReference>
<name>A0ABS4EXN3_9CLOT</name>
<evidence type="ECO:0000313" key="5">
    <source>
        <dbReference type="Proteomes" id="UP000783390"/>
    </source>
</evidence>
<organism evidence="4 5">
    <name type="scientific">Clostridium moniliforme</name>
    <dbReference type="NCBI Taxonomy" id="39489"/>
    <lineage>
        <taxon>Bacteria</taxon>
        <taxon>Bacillati</taxon>
        <taxon>Bacillota</taxon>
        <taxon>Clostridia</taxon>
        <taxon>Eubacteriales</taxon>
        <taxon>Clostridiaceae</taxon>
        <taxon>Clostridium</taxon>
    </lineage>
</organism>
<keyword evidence="5" id="KW-1185">Reference proteome</keyword>
<keyword evidence="3" id="KW-1133">Transmembrane helix</keyword>
<reference evidence="4 5" key="1">
    <citation type="submission" date="2021-03" db="EMBL/GenBank/DDBJ databases">
        <title>Genomic Encyclopedia of Type Strains, Phase IV (KMG-IV): sequencing the most valuable type-strain genomes for metagenomic binning, comparative biology and taxonomic classification.</title>
        <authorList>
            <person name="Goeker M."/>
        </authorList>
    </citation>
    <scope>NUCLEOTIDE SEQUENCE [LARGE SCALE GENOMIC DNA]</scope>
    <source>
        <strain evidence="4 5">DSM 3984</strain>
    </source>
</reference>
<dbReference type="Proteomes" id="UP000783390">
    <property type="component" value="Unassembled WGS sequence"/>
</dbReference>
<protein>
    <submittedName>
        <fullName evidence="4">Tfp pilus assembly protein PilO</fullName>
    </submittedName>
</protein>
<dbReference type="EMBL" id="JAGGJZ010000001">
    <property type="protein sequence ID" value="MBP1888754.1"/>
    <property type="molecule type" value="Genomic_DNA"/>
</dbReference>